<feature type="compositionally biased region" description="Basic and acidic residues" evidence="1">
    <location>
        <begin position="15"/>
        <end position="34"/>
    </location>
</feature>
<evidence type="ECO:0000256" key="1">
    <source>
        <dbReference type="SAM" id="MobiDB-lite"/>
    </source>
</evidence>
<keyword evidence="3" id="KW-1185">Reference proteome</keyword>
<protein>
    <submittedName>
        <fullName evidence="2">Uncharacterized protein</fullName>
    </submittedName>
</protein>
<evidence type="ECO:0000313" key="3">
    <source>
        <dbReference type="Proteomes" id="UP001216253"/>
    </source>
</evidence>
<reference evidence="2 3" key="1">
    <citation type="submission" date="2023-03" db="EMBL/GenBank/DDBJ databases">
        <title>NovoSphingobium album sp. nov. isolated from polycyclic aromatic hydrocarbons- and heavy-metal polluted soil.</title>
        <authorList>
            <person name="Liu Z."/>
            <person name="Wang K."/>
        </authorList>
    </citation>
    <scope>NUCLEOTIDE SEQUENCE [LARGE SCALE GENOMIC DNA]</scope>
    <source>
        <strain evidence="2 3">H3SJ31-1</strain>
    </source>
</reference>
<dbReference type="Proteomes" id="UP001216253">
    <property type="component" value="Unassembled WGS sequence"/>
</dbReference>
<sequence>MENDLDFRSCFAEASHQRGDQRIDRRSAEADIERPAQPLGEAARACRSVVQYLQRLARVGDEHLARRRERNMVLVAIKQTRADLVLQLANRPTERRLGDVAPARGTREV</sequence>
<feature type="region of interest" description="Disordered" evidence="1">
    <location>
        <begin position="14"/>
        <end position="36"/>
    </location>
</feature>
<proteinExistence type="predicted"/>
<name>A0ABT5WP70_9SPHN</name>
<gene>
    <name evidence="2" type="ORF">PYV00_08930</name>
</gene>
<comment type="caution">
    <text evidence="2">The sequence shown here is derived from an EMBL/GenBank/DDBJ whole genome shotgun (WGS) entry which is preliminary data.</text>
</comment>
<organism evidence="2 3">
    <name type="scientific">Novosphingobium album</name>
    <name type="common">ex Liu et al. 2023</name>
    <dbReference type="NCBI Taxonomy" id="3031130"/>
    <lineage>
        <taxon>Bacteria</taxon>
        <taxon>Pseudomonadati</taxon>
        <taxon>Pseudomonadota</taxon>
        <taxon>Alphaproteobacteria</taxon>
        <taxon>Sphingomonadales</taxon>
        <taxon>Sphingomonadaceae</taxon>
        <taxon>Novosphingobium</taxon>
    </lineage>
</organism>
<accession>A0ABT5WP70</accession>
<dbReference type="EMBL" id="JARESE010000024">
    <property type="protein sequence ID" value="MDE8651846.1"/>
    <property type="molecule type" value="Genomic_DNA"/>
</dbReference>
<evidence type="ECO:0000313" key="2">
    <source>
        <dbReference type="EMBL" id="MDE8651846.1"/>
    </source>
</evidence>